<dbReference type="GO" id="GO:0022900">
    <property type="term" value="P:electron transport chain"/>
    <property type="evidence" value="ECO:0007669"/>
    <property type="project" value="UniProtKB-UniRule"/>
</dbReference>
<comment type="similarity">
    <text evidence="6">Belongs to the RnfG family.</text>
</comment>
<evidence type="ECO:0000256" key="6">
    <source>
        <dbReference type="HAMAP-Rule" id="MF_00479"/>
    </source>
</evidence>
<dbReference type="PIRSF" id="PIRSF006091">
    <property type="entry name" value="E_trnsport_RnfG"/>
    <property type="match status" value="1"/>
</dbReference>
<sequence>MLTAFAAVCTFLVALTHLITAPVIEEQKQQDILRKLTQVLNKDKFDNNPLNNCVMITNSDISGVNKPTKIYRATLNDEPYAMIFQTQTKQGYNGRIELMVAIDKSGSVQGVRTIAHQETPGLGDKIELEKSDWVLEFNNKVVRSLKDSKWFVKKDGGQFDQFTGATITPRAIVNQLRPSVYNATQAFEEVFALENQCNITEAES</sequence>
<keyword evidence="3 6" id="KW-0285">Flavoprotein</keyword>
<comment type="subunit">
    <text evidence="6">The complex is composed of six subunits: RnfA, RnfB, RnfC, RnfD, RnfE and RnfG.</text>
</comment>
<name>A0A6N8F6M1_9GAMM</name>
<dbReference type="GO" id="GO:0005886">
    <property type="term" value="C:plasma membrane"/>
    <property type="evidence" value="ECO:0007669"/>
    <property type="project" value="UniProtKB-SubCell"/>
</dbReference>
<feature type="signal peptide" evidence="7">
    <location>
        <begin position="1"/>
        <end position="21"/>
    </location>
</feature>
<dbReference type="InterPro" id="IPR007329">
    <property type="entry name" value="FMN-bd"/>
</dbReference>
<keyword evidence="6" id="KW-0812">Transmembrane</keyword>
<evidence type="ECO:0000256" key="3">
    <source>
        <dbReference type="ARBA" id="ARBA00022630"/>
    </source>
</evidence>
<dbReference type="Pfam" id="PF04205">
    <property type="entry name" value="FMN_bind"/>
    <property type="match status" value="1"/>
</dbReference>
<evidence type="ECO:0000256" key="5">
    <source>
        <dbReference type="ARBA" id="ARBA00022982"/>
    </source>
</evidence>
<feature type="modified residue" description="FMN phosphoryl threonine" evidence="6">
    <location>
        <position position="166"/>
    </location>
</feature>
<dbReference type="NCBIfam" id="TIGR01947">
    <property type="entry name" value="rnfG"/>
    <property type="match status" value="1"/>
</dbReference>
<keyword evidence="1 6" id="KW-0813">Transport</keyword>
<evidence type="ECO:0000256" key="1">
    <source>
        <dbReference type="ARBA" id="ARBA00022448"/>
    </source>
</evidence>
<dbReference type="SMART" id="SM00900">
    <property type="entry name" value="FMN_bind"/>
    <property type="match status" value="1"/>
</dbReference>
<evidence type="ECO:0000256" key="7">
    <source>
        <dbReference type="SAM" id="SignalP"/>
    </source>
</evidence>
<dbReference type="HAMAP" id="MF_00479">
    <property type="entry name" value="RsxG_RnfG"/>
    <property type="match status" value="1"/>
</dbReference>
<keyword evidence="5 6" id="KW-0249">Electron transport</keyword>
<keyword evidence="7" id="KW-0732">Signal</keyword>
<keyword evidence="6" id="KW-0997">Cell inner membrane</keyword>
<evidence type="ECO:0000256" key="4">
    <source>
        <dbReference type="ARBA" id="ARBA00022643"/>
    </source>
</evidence>
<gene>
    <name evidence="9" type="primary">rsxG</name>
    <name evidence="6" type="synonym">rnfG</name>
    <name evidence="9" type="ORF">GNP35_07065</name>
</gene>
<accession>A0A6N8F6M1</accession>
<keyword evidence="6" id="KW-1003">Cell membrane</keyword>
<dbReference type="OrthoDB" id="9784165at2"/>
<keyword evidence="4 6" id="KW-0288">FMN</keyword>
<evidence type="ECO:0000256" key="2">
    <source>
        <dbReference type="ARBA" id="ARBA00022553"/>
    </source>
</evidence>
<proteinExistence type="inferred from homology"/>
<dbReference type="InterPro" id="IPR010209">
    <property type="entry name" value="Ion_transpt_RnfG/RsxG"/>
</dbReference>
<reference evidence="9 10" key="1">
    <citation type="submission" date="2019-11" db="EMBL/GenBank/DDBJ databases">
        <title>P. haliotis isolates from Z. marina roots.</title>
        <authorList>
            <person name="Cohen M."/>
            <person name="Jospin G."/>
            <person name="Eisen J.A."/>
            <person name="Coil D.A."/>
        </authorList>
    </citation>
    <scope>NUCLEOTIDE SEQUENCE [LARGE SCALE GENOMIC DNA]</scope>
    <source>
        <strain evidence="9 10">UCD-MCMsp1aY</strain>
    </source>
</reference>
<keyword evidence="10" id="KW-1185">Reference proteome</keyword>
<comment type="caution">
    <text evidence="9">The sequence shown here is derived from an EMBL/GenBank/DDBJ whole genome shotgun (WGS) entry which is preliminary data.</text>
</comment>
<dbReference type="GO" id="GO:0010181">
    <property type="term" value="F:FMN binding"/>
    <property type="evidence" value="ECO:0007669"/>
    <property type="project" value="InterPro"/>
</dbReference>
<comment type="function">
    <text evidence="6">Part of a membrane-bound complex that couples electron transfer with translocation of ions across the membrane.</text>
</comment>
<keyword evidence="6" id="KW-1133">Transmembrane helix</keyword>
<dbReference type="EC" id="7.-.-.-" evidence="6"/>
<dbReference type="Proteomes" id="UP000439994">
    <property type="component" value="Unassembled WGS sequence"/>
</dbReference>
<dbReference type="RefSeq" id="WP_155695449.1">
    <property type="nucleotide sequence ID" value="NZ_WOCD01000003.1"/>
</dbReference>
<dbReference type="EMBL" id="WOCD01000003">
    <property type="protein sequence ID" value="MUH72256.1"/>
    <property type="molecule type" value="Genomic_DNA"/>
</dbReference>
<dbReference type="GO" id="GO:0009055">
    <property type="term" value="F:electron transfer activity"/>
    <property type="evidence" value="ECO:0007669"/>
    <property type="project" value="InterPro"/>
</dbReference>
<evidence type="ECO:0000259" key="8">
    <source>
        <dbReference type="SMART" id="SM00900"/>
    </source>
</evidence>
<keyword evidence="2 6" id="KW-0597">Phosphoprotein</keyword>
<feature type="domain" description="FMN-binding" evidence="8">
    <location>
        <begin position="91"/>
        <end position="183"/>
    </location>
</feature>
<dbReference type="NCBIfam" id="NF002519">
    <property type="entry name" value="PRK01908.1"/>
    <property type="match status" value="1"/>
</dbReference>
<dbReference type="PANTHER" id="PTHR36118">
    <property type="entry name" value="ION-TRANSLOCATING OXIDOREDUCTASE COMPLEX SUBUNIT G"/>
    <property type="match status" value="1"/>
</dbReference>
<evidence type="ECO:0000313" key="10">
    <source>
        <dbReference type="Proteomes" id="UP000439994"/>
    </source>
</evidence>
<keyword evidence="6" id="KW-0472">Membrane</keyword>
<evidence type="ECO:0000313" key="9">
    <source>
        <dbReference type="EMBL" id="MUH72256.1"/>
    </source>
</evidence>
<comment type="subcellular location">
    <subcellularLocation>
        <location evidence="6">Cell inner membrane</location>
        <topology evidence="6">Single-pass membrane protein</topology>
    </subcellularLocation>
</comment>
<dbReference type="PANTHER" id="PTHR36118:SF1">
    <property type="entry name" value="ION-TRANSLOCATING OXIDOREDUCTASE COMPLEX SUBUNIT G"/>
    <property type="match status" value="1"/>
</dbReference>
<comment type="cofactor">
    <cofactor evidence="6">
        <name>FMN</name>
        <dbReference type="ChEBI" id="CHEBI:58210"/>
    </cofactor>
</comment>
<keyword evidence="6" id="KW-1278">Translocase</keyword>
<feature type="chain" id="PRO_5027046390" description="Ion-translocating oxidoreductase complex subunit G" evidence="7">
    <location>
        <begin position="22"/>
        <end position="204"/>
    </location>
</feature>
<organism evidence="9 10">
    <name type="scientific">Psychrosphaera haliotis</name>
    <dbReference type="NCBI Taxonomy" id="555083"/>
    <lineage>
        <taxon>Bacteria</taxon>
        <taxon>Pseudomonadati</taxon>
        <taxon>Pseudomonadota</taxon>
        <taxon>Gammaproteobacteria</taxon>
        <taxon>Alteromonadales</taxon>
        <taxon>Pseudoalteromonadaceae</taxon>
        <taxon>Psychrosphaera</taxon>
    </lineage>
</organism>
<dbReference type="AlphaFoldDB" id="A0A6N8F6M1"/>
<protein>
    <recommendedName>
        <fullName evidence="6">Ion-translocating oxidoreductase complex subunit G</fullName>
        <ecNumber evidence="6">7.-.-.-</ecNumber>
    </recommendedName>
    <alternativeName>
        <fullName evidence="6">Rnf electron transport complex subunit G</fullName>
    </alternativeName>
</protein>